<evidence type="ECO:0000313" key="6">
    <source>
        <dbReference type="EMBL" id="CAH0364613.1"/>
    </source>
</evidence>
<dbReference type="GO" id="GO:0044773">
    <property type="term" value="P:mitotic DNA damage checkpoint signaling"/>
    <property type="evidence" value="ECO:0007669"/>
    <property type="project" value="TreeGrafter"/>
</dbReference>
<protein>
    <recommendedName>
        <fullName evidence="5">Protein kinase domain-containing protein</fullName>
    </recommendedName>
</protein>
<dbReference type="SMART" id="SM00220">
    <property type="entry name" value="S_TKc"/>
    <property type="match status" value="1"/>
</dbReference>
<dbReference type="PANTHER" id="PTHR44167:SF30">
    <property type="entry name" value="PHOSPHORYLASE KINASE"/>
    <property type="match status" value="1"/>
</dbReference>
<dbReference type="GO" id="GO:0005524">
    <property type="term" value="F:ATP binding"/>
    <property type="evidence" value="ECO:0007669"/>
    <property type="project" value="UniProtKB-UniRule"/>
</dbReference>
<dbReference type="Pfam" id="PF00069">
    <property type="entry name" value="Pkinase"/>
    <property type="match status" value="1"/>
</dbReference>
<comment type="similarity">
    <text evidence="4">Belongs to the protein kinase superfamily.</text>
</comment>
<organism evidence="6 7">
    <name type="scientific">Pelagomonas calceolata</name>
    <dbReference type="NCBI Taxonomy" id="35677"/>
    <lineage>
        <taxon>Eukaryota</taxon>
        <taxon>Sar</taxon>
        <taxon>Stramenopiles</taxon>
        <taxon>Ochrophyta</taxon>
        <taxon>Pelagophyceae</taxon>
        <taxon>Pelagomonadales</taxon>
        <taxon>Pelagomonadaceae</taxon>
        <taxon>Pelagomonas</taxon>
    </lineage>
</organism>
<name>A0A8J2S3Y5_9STRA</name>
<evidence type="ECO:0000256" key="4">
    <source>
        <dbReference type="RuleBase" id="RU000304"/>
    </source>
</evidence>
<keyword evidence="7" id="KW-1185">Reference proteome</keyword>
<dbReference type="Gene3D" id="1.10.510.10">
    <property type="entry name" value="Transferase(Phosphotransferase) domain 1"/>
    <property type="match status" value="1"/>
</dbReference>
<dbReference type="InterPro" id="IPR008271">
    <property type="entry name" value="Ser/Thr_kinase_AS"/>
</dbReference>
<dbReference type="GO" id="GO:0005634">
    <property type="term" value="C:nucleus"/>
    <property type="evidence" value="ECO:0007669"/>
    <property type="project" value="TreeGrafter"/>
</dbReference>
<evidence type="ECO:0000256" key="1">
    <source>
        <dbReference type="ARBA" id="ARBA00022741"/>
    </source>
</evidence>
<dbReference type="PROSITE" id="PS00107">
    <property type="entry name" value="PROTEIN_KINASE_ATP"/>
    <property type="match status" value="1"/>
</dbReference>
<dbReference type="Gene3D" id="3.30.200.20">
    <property type="entry name" value="Phosphorylase Kinase, domain 1"/>
    <property type="match status" value="1"/>
</dbReference>
<dbReference type="GO" id="GO:0004674">
    <property type="term" value="F:protein serine/threonine kinase activity"/>
    <property type="evidence" value="ECO:0007669"/>
    <property type="project" value="UniProtKB-KW"/>
</dbReference>
<dbReference type="InterPro" id="IPR000719">
    <property type="entry name" value="Prot_kinase_dom"/>
</dbReference>
<gene>
    <name evidence="6" type="ORF">PECAL_1P09830</name>
</gene>
<dbReference type="PROSITE" id="PS00108">
    <property type="entry name" value="PROTEIN_KINASE_ST"/>
    <property type="match status" value="1"/>
</dbReference>
<evidence type="ECO:0000259" key="5">
    <source>
        <dbReference type="PROSITE" id="PS50011"/>
    </source>
</evidence>
<dbReference type="InterPro" id="IPR017441">
    <property type="entry name" value="Protein_kinase_ATP_BS"/>
</dbReference>
<feature type="domain" description="Protein kinase" evidence="5">
    <location>
        <begin position="16"/>
        <end position="343"/>
    </location>
</feature>
<keyword evidence="4" id="KW-0808">Transferase</keyword>
<evidence type="ECO:0000256" key="3">
    <source>
        <dbReference type="PROSITE-ProRule" id="PRU10141"/>
    </source>
</evidence>
<accession>A0A8J2S3Y5</accession>
<comment type="caution">
    <text evidence="6">The sequence shown here is derived from an EMBL/GenBank/DDBJ whole genome shotgun (WGS) entry which is preliminary data.</text>
</comment>
<feature type="binding site" evidence="3">
    <location>
        <position position="44"/>
    </location>
    <ligand>
        <name>ATP</name>
        <dbReference type="ChEBI" id="CHEBI:30616"/>
    </ligand>
</feature>
<reference evidence="6" key="1">
    <citation type="submission" date="2021-11" db="EMBL/GenBank/DDBJ databases">
        <authorList>
            <consortium name="Genoscope - CEA"/>
            <person name="William W."/>
        </authorList>
    </citation>
    <scope>NUCLEOTIDE SEQUENCE</scope>
</reference>
<evidence type="ECO:0000256" key="2">
    <source>
        <dbReference type="ARBA" id="ARBA00022840"/>
    </source>
</evidence>
<dbReference type="OrthoDB" id="10264738at2759"/>
<dbReference type="EMBL" id="CAKKNE010000001">
    <property type="protein sequence ID" value="CAH0364613.1"/>
    <property type="molecule type" value="Genomic_DNA"/>
</dbReference>
<keyword evidence="4" id="KW-0418">Kinase</keyword>
<keyword evidence="1 3" id="KW-0547">Nucleotide-binding</keyword>
<dbReference type="AlphaFoldDB" id="A0A8J2S3Y5"/>
<dbReference type="Proteomes" id="UP000789595">
    <property type="component" value="Unassembled WGS sequence"/>
</dbReference>
<keyword evidence="4" id="KW-0723">Serine/threonine-protein kinase</keyword>
<dbReference type="PROSITE" id="PS50011">
    <property type="entry name" value="PROTEIN_KINASE_DOM"/>
    <property type="match status" value="1"/>
</dbReference>
<proteinExistence type="inferred from homology"/>
<dbReference type="SUPFAM" id="SSF56112">
    <property type="entry name" value="Protein kinase-like (PK-like)"/>
    <property type="match status" value="1"/>
</dbReference>
<sequence>MAQQVSTADCAPPPGVSIEAELGTGTFGTVYRAVLEDGRAVAAKRFVRGAADLCGAEKSGKREARMLRQLQSHRLICGLVSQATTENALWLTTELGGPSLASLTWLKVEGEYTRVCGQSSRTYRVDRGHFWHDLFEDEKDVTQPVAHKKLRVLLARLLEAVEHLAASGIVHADIKPDNILMDGAVPRLCDFGSAYEFAVGDPGGSATPEYRAPECVTHPQTLRTAPPASVDVYAVGAVFLELACGFPVWFPFNSRVCDPPGRPQFRCKPGRWLRGALAVPNREGKKVAKRQGEVVRDLCSVLRRMPGKGLSRDTDAVDLLERLLDVDPASRASPAAARALPFLAGH</sequence>
<dbReference type="InterPro" id="IPR011009">
    <property type="entry name" value="Kinase-like_dom_sf"/>
</dbReference>
<keyword evidence="2 3" id="KW-0067">ATP-binding</keyword>
<dbReference type="PANTHER" id="PTHR44167">
    <property type="entry name" value="OVARIAN-SPECIFIC SERINE/THREONINE-PROTEIN KINASE LOK-RELATED"/>
    <property type="match status" value="1"/>
</dbReference>
<evidence type="ECO:0000313" key="7">
    <source>
        <dbReference type="Proteomes" id="UP000789595"/>
    </source>
</evidence>